<dbReference type="GO" id="GO:0008849">
    <property type="term" value="F:enterochelin esterase activity"/>
    <property type="evidence" value="ECO:0007669"/>
    <property type="project" value="InterPro"/>
</dbReference>
<dbReference type="OrthoDB" id="9775130at2"/>
<dbReference type="Gene3D" id="3.40.50.1820">
    <property type="entry name" value="alpha/beta hydrolase"/>
    <property type="match status" value="1"/>
</dbReference>
<sequence>MNIQHAVFRTAILLCLCISSSLFAAISKGPVSQQKTQLSLPPHQTTLSLPVSKGTYVAGQATSPGEFSLCLADDKLHCARQLVSSHTGTAWFYLVAPVDSPVLLAQTKQHIQITLLKQVPRNQQTFNQPDISSPAVLNALRALQQQKDTDTVWQTLIENGAPLIEPSSKADEYLLTFLHRGAKHNALIFGAPDRDHGWMARLGNTDIWYKTYVVPDTTVVSYQIAPDVPRFEGSPFEQRVALKATARRDPLNPHTTKPDTTDPYMQLSVVTLPNAAPYKACDNDCKLTGTSQTFTLYSQRLNNHRQISLYTSPDNQHPADRLQLLLFDGVQFTTEINVLATLEQAVINNRIPAVDVVLIDTLDNATRGQELPDNSLFTQMLVEEILPEVYRLTGRAFTAEQRILAGSSYGGLGAFNHAFKASETFGNAIVMSGSFWWAAEPGYPSDRYFVSERVMASAPQKVRYAMTAGLFESSPTGKKGILSGSRHLRDILKVKGYEVHYKEYAGGHDYVIWERALVWGIEALFPYSSHHQ</sequence>
<evidence type="ECO:0000259" key="6">
    <source>
        <dbReference type="Pfam" id="PF11806"/>
    </source>
</evidence>
<evidence type="ECO:0000256" key="1">
    <source>
        <dbReference type="ARBA" id="ARBA00004496"/>
    </source>
</evidence>
<comment type="subcellular location">
    <subcellularLocation>
        <location evidence="1">Cytoplasm</location>
    </subcellularLocation>
</comment>
<keyword evidence="5" id="KW-0732">Signal</keyword>
<protein>
    <submittedName>
        <fullName evidence="7">Enterochelin esterase</fullName>
    </submittedName>
</protein>
<feature type="domain" description="Enterochelin esterase N-terminal" evidence="6">
    <location>
        <begin position="176"/>
        <end position="277"/>
    </location>
</feature>
<dbReference type="RefSeq" id="WP_084526534.1">
    <property type="nucleotide sequence ID" value="NZ_FQWD01000004.1"/>
</dbReference>
<evidence type="ECO:0000256" key="3">
    <source>
        <dbReference type="ARBA" id="ARBA00022801"/>
    </source>
</evidence>
<dbReference type="InterPro" id="IPR013783">
    <property type="entry name" value="Ig-like_fold"/>
</dbReference>
<evidence type="ECO:0000313" key="8">
    <source>
        <dbReference type="Proteomes" id="UP000184520"/>
    </source>
</evidence>
<accession>A0A1M5M4E9</accession>
<dbReference type="InterPro" id="IPR014756">
    <property type="entry name" value="Ig_E-set"/>
</dbReference>
<reference evidence="8" key="1">
    <citation type="submission" date="2016-11" db="EMBL/GenBank/DDBJ databases">
        <authorList>
            <person name="Varghese N."/>
            <person name="Submissions S."/>
        </authorList>
    </citation>
    <scope>NUCLEOTIDE SEQUENCE [LARGE SCALE GENOMIC DNA]</scope>
    <source>
        <strain evidence="8">CGMCC 1.8995</strain>
    </source>
</reference>
<gene>
    <name evidence="7" type="ORF">SAMN05216361_2898</name>
</gene>
<evidence type="ECO:0000256" key="5">
    <source>
        <dbReference type="SAM" id="SignalP"/>
    </source>
</evidence>
<name>A0A1M5M4E9_9ALTE</name>
<dbReference type="PANTHER" id="PTHR48098">
    <property type="entry name" value="ENTEROCHELIN ESTERASE-RELATED"/>
    <property type="match status" value="1"/>
</dbReference>
<dbReference type="AlphaFoldDB" id="A0A1M5M4E9"/>
<dbReference type="GO" id="GO:0006826">
    <property type="term" value="P:iron ion transport"/>
    <property type="evidence" value="ECO:0007669"/>
    <property type="project" value="InterPro"/>
</dbReference>
<keyword evidence="3" id="KW-0378">Hydrolase</keyword>
<proteinExistence type="inferred from homology"/>
<dbReference type="InterPro" id="IPR000801">
    <property type="entry name" value="Esterase-like"/>
</dbReference>
<dbReference type="SUPFAM" id="SSF53474">
    <property type="entry name" value="alpha/beta-Hydrolases"/>
    <property type="match status" value="1"/>
</dbReference>
<dbReference type="EMBL" id="FQWD01000004">
    <property type="protein sequence ID" value="SHG72177.1"/>
    <property type="molecule type" value="Genomic_DNA"/>
</dbReference>
<dbReference type="PANTHER" id="PTHR48098:SF3">
    <property type="entry name" value="IRON(III) ENTEROBACTIN ESTERASE"/>
    <property type="match status" value="1"/>
</dbReference>
<dbReference type="GO" id="GO:0005506">
    <property type="term" value="F:iron ion binding"/>
    <property type="evidence" value="ECO:0007669"/>
    <property type="project" value="InterPro"/>
</dbReference>
<dbReference type="InterPro" id="IPR021764">
    <property type="entry name" value="Enterochelin_esterase_N"/>
</dbReference>
<evidence type="ECO:0000313" key="7">
    <source>
        <dbReference type="EMBL" id="SHG72177.1"/>
    </source>
</evidence>
<keyword evidence="8" id="KW-1185">Reference proteome</keyword>
<feature type="signal peptide" evidence="5">
    <location>
        <begin position="1"/>
        <end position="24"/>
    </location>
</feature>
<dbReference type="Proteomes" id="UP000184520">
    <property type="component" value="Unassembled WGS sequence"/>
</dbReference>
<evidence type="ECO:0000256" key="4">
    <source>
        <dbReference type="ARBA" id="ARBA00024201"/>
    </source>
</evidence>
<dbReference type="Pfam" id="PF00756">
    <property type="entry name" value="Esterase"/>
    <property type="match status" value="1"/>
</dbReference>
<dbReference type="Gene3D" id="2.60.40.10">
    <property type="entry name" value="Immunoglobulins"/>
    <property type="match status" value="1"/>
</dbReference>
<dbReference type="Pfam" id="PF11806">
    <property type="entry name" value="Enterochelin_N"/>
    <property type="match status" value="1"/>
</dbReference>
<comment type="similarity">
    <text evidence="4">Belongs to the Fes family.</text>
</comment>
<dbReference type="SUPFAM" id="SSF81296">
    <property type="entry name" value="E set domains"/>
    <property type="match status" value="1"/>
</dbReference>
<evidence type="ECO:0000256" key="2">
    <source>
        <dbReference type="ARBA" id="ARBA00022490"/>
    </source>
</evidence>
<dbReference type="GO" id="GO:0005737">
    <property type="term" value="C:cytoplasm"/>
    <property type="evidence" value="ECO:0007669"/>
    <property type="project" value="UniProtKB-SubCell"/>
</dbReference>
<dbReference type="InterPro" id="IPR050583">
    <property type="entry name" value="Mycobacterial_A85_antigen"/>
</dbReference>
<organism evidence="7 8">
    <name type="scientific">Marisediminitalea aggregata</name>
    <dbReference type="NCBI Taxonomy" id="634436"/>
    <lineage>
        <taxon>Bacteria</taxon>
        <taxon>Pseudomonadati</taxon>
        <taxon>Pseudomonadota</taxon>
        <taxon>Gammaproteobacteria</taxon>
        <taxon>Alteromonadales</taxon>
        <taxon>Alteromonadaceae</taxon>
        <taxon>Marisediminitalea</taxon>
    </lineage>
</organism>
<keyword evidence="2" id="KW-0963">Cytoplasm</keyword>
<dbReference type="InterPro" id="IPR029058">
    <property type="entry name" value="AB_hydrolase_fold"/>
</dbReference>
<dbReference type="STRING" id="634436.SAMN05216361_2898"/>
<feature type="chain" id="PRO_5009912216" evidence="5">
    <location>
        <begin position="25"/>
        <end position="532"/>
    </location>
</feature>